<sequence>MWFRNCVEQVASNFNLARRDICSDQLFKRDIVLNFGIVLVPLLEIPPHWLKTEAFGKLGKSDKNGSFLILSFLSMKGEKVSFLCIGGTLDTSANPDSGFSQMMEKQVMIVAVDDNQHNAYALEWTLDHFSVPQGDSALFKLVIVQAKLLLLLPSAFFFSQTQIWVFLKRKPDSPTSIWSRRIGAHISAKQSEDGGFPSFFFRAKWGP</sequence>
<dbReference type="EMBL" id="BPVZ01000218">
    <property type="protein sequence ID" value="GKV46928.1"/>
    <property type="molecule type" value="Genomic_DNA"/>
</dbReference>
<gene>
    <name evidence="1" type="ORF">SLEP1_g53886</name>
</gene>
<dbReference type="Proteomes" id="UP001054252">
    <property type="component" value="Unassembled WGS sequence"/>
</dbReference>
<keyword evidence="2" id="KW-1185">Reference proteome</keyword>
<dbReference type="AlphaFoldDB" id="A0AAV5MAN4"/>
<reference evidence="1 2" key="1">
    <citation type="journal article" date="2021" name="Commun. Biol.">
        <title>The genome of Shorea leprosula (Dipterocarpaceae) highlights the ecological relevance of drought in aseasonal tropical rainforests.</title>
        <authorList>
            <person name="Ng K.K.S."/>
            <person name="Kobayashi M.J."/>
            <person name="Fawcett J.A."/>
            <person name="Hatakeyama M."/>
            <person name="Paape T."/>
            <person name="Ng C.H."/>
            <person name="Ang C.C."/>
            <person name="Tnah L.H."/>
            <person name="Lee C.T."/>
            <person name="Nishiyama T."/>
            <person name="Sese J."/>
            <person name="O'Brien M.J."/>
            <person name="Copetti D."/>
            <person name="Mohd Noor M.I."/>
            <person name="Ong R.C."/>
            <person name="Putra M."/>
            <person name="Sireger I.Z."/>
            <person name="Indrioko S."/>
            <person name="Kosugi Y."/>
            <person name="Izuno A."/>
            <person name="Isagi Y."/>
            <person name="Lee S.L."/>
            <person name="Shimizu K.K."/>
        </authorList>
    </citation>
    <scope>NUCLEOTIDE SEQUENCE [LARGE SCALE GENOMIC DNA]</scope>
    <source>
        <strain evidence="1">214</strain>
    </source>
</reference>
<accession>A0AAV5MAN4</accession>
<organism evidence="1 2">
    <name type="scientific">Rubroshorea leprosula</name>
    <dbReference type="NCBI Taxonomy" id="152421"/>
    <lineage>
        <taxon>Eukaryota</taxon>
        <taxon>Viridiplantae</taxon>
        <taxon>Streptophyta</taxon>
        <taxon>Embryophyta</taxon>
        <taxon>Tracheophyta</taxon>
        <taxon>Spermatophyta</taxon>
        <taxon>Magnoliopsida</taxon>
        <taxon>eudicotyledons</taxon>
        <taxon>Gunneridae</taxon>
        <taxon>Pentapetalae</taxon>
        <taxon>rosids</taxon>
        <taxon>malvids</taxon>
        <taxon>Malvales</taxon>
        <taxon>Dipterocarpaceae</taxon>
        <taxon>Rubroshorea</taxon>
    </lineage>
</organism>
<protein>
    <submittedName>
        <fullName evidence="1">Uncharacterized protein</fullName>
    </submittedName>
</protein>
<evidence type="ECO:0000313" key="1">
    <source>
        <dbReference type="EMBL" id="GKV46928.1"/>
    </source>
</evidence>
<evidence type="ECO:0000313" key="2">
    <source>
        <dbReference type="Proteomes" id="UP001054252"/>
    </source>
</evidence>
<proteinExistence type="predicted"/>
<name>A0AAV5MAN4_9ROSI</name>
<comment type="caution">
    <text evidence="1">The sequence shown here is derived from an EMBL/GenBank/DDBJ whole genome shotgun (WGS) entry which is preliminary data.</text>
</comment>